<dbReference type="InterPro" id="IPR016156">
    <property type="entry name" value="FAD/NAD-linked_Rdtase_dimer_sf"/>
</dbReference>
<dbReference type="OrthoDB" id="9768666at2"/>
<dbReference type="InterPro" id="IPR050260">
    <property type="entry name" value="FAD-bd_OxRdtase"/>
</dbReference>
<dbReference type="PRINTS" id="PR00368">
    <property type="entry name" value="FADPNR"/>
</dbReference>
<dbReference type="Pfam" id="PF07992">
    <property type="entry name" value="Pyr_redox_2"/>
    <property type="match status" value="1"/>
</dbReference>
<dbReference type="Proteomes" id="UP000075359">
    <property type="component" value="Unassembled WGS sequence"/>
</dbReference>
<dbReference type="RefSeq" id="WP_067332672.1">
    <property type="nucleotide sequence ID" value="NZ_LNKT01000072.1"/>
</dbReference>
<evidence type="ECO:0000259" key="8">
    <source>
        <dbReference type="Pfam" id="PF07992"/>
    </source>
</evidence>
<comment type="caution">
    <text evidence="9">The sequence shown here is derived from an EMBL/GenBank/DDBJ whole genome shotgun (WGS) entry which is preliminary data.</text>
</comment>
<keyword evidence="10" id="KW-1185">Reference proteome</keyword>
<evidence type="ECO:0000256" key="2">
    <source>
        <dbReference type="ARBA" id="ARBA00009130"/>
    </source>
</evidence>
<evidence type="ECO:0000313" key="10">
    <source>
        <dbReference type="Proteomes" id="UP000075359"/>
    </source>
</evidence>
<evidence type="ECO:0000313" key="9">
    <source>
        <dbReference type="EMBL" id="KYJ85523.1"/>
    </source>
</evidence>
<evidence type="ECO:0000256" key="3">
    <source>
        <dbReference type="ARBA" id="ARBA00022630"/>
    </source>
</evidence>
<dbReference type="PANTHER" id="PTHR43429:SF1">
    <property type="entry name" value="NAD(P)H SULFUR OXIDOREDUCTASE (COA-DEPENDENT)"/>
    <property type="match status" value="1"/>
</dbReference>
<evidence type="ECO:0000256" key="6">
    <source>
        <dbReference type="ARBA" id="ARBA00023284"/>
    </source>
</evidence>
<dbReference type="PANTHER" id="PTHR43429">
    <property type="entry name" value="PYRIDINE NUCLEOTIDE-DISULFIDE OXIDOREDUCTASE DOMAIN-CONTAINING"/>
    <property type="match status" value="1"/>
</dbReference>
<dbReference type="GO" id="GO:0016491">
    <property type="term" value="F:oxidoreductase activity"/>
    <property type="evidence" value="ECO:0007669"/>
    <property type="project" value="UniProtKB-KW"/>
</dbReference>
<organism evidence="9 10">
    <name type="scientific">Sulfurovum riftiae</name>
    <dbReference type="NCBI Taxonomy" id="1630136"/>
    <lineage>
        <taxon>Bacteria</taxon>
        <taxon>Pseudomonadati</taxon>
        <taxon>Campylobacterota</taxon>
        <taxon>Epsilonproteobacteria</taxon>
        <taxon>Campylobacterales</taxon>
        <taxon>Sulfurovaceae</taxon>
        <taxon>Sulfurovum</taxon>
    </lineage>
</organism>
<evidence type="ECO:0000256" key="1">
    <source>
        <dbReference type="ARBA" id="ARBA00001974"/>
    </source>
</evidence>
<dbReference type="InterPro" id="IPR036188">
    <property type="entry name" value="FAD/NAD-bd_sf"/>
</dbReference>
<dbReference type="Gene3D" id="3.50.50.60">
    <property type="entry name" value="FAD/NAD(P)-binding domain"/>
    <property type="match status" value="2"/>
</dbReference>
<proteinExistence type="inferred from homology"/>
<keyword evidence="4" id="KW-0274">FAD</keyword>
<dbReference type="SUPFAM" id="SSF51905">
    <property type="entry name" value="FAD/NAD(P)-binding domain"/>
    <property type="match status" value="1"/>
</dbReference>
<evidence type="ECO:0000256" key="4">
    <source>
        <dbReference type="ARBA" id="ARBA00022827"/>
    </source>
</evidence>
<name>A0A151CE47_9BACT</name>
<comment type="cofactor">
    <cofactor evidence="1">
        <name>FAD</name>
        <dbReference type="ChEBI" id="CHEBI:57692"/>
    </cofactor>
</comment>
<dbReference type="AlphaFoldDB" id="A0A151CE47"/>
<feature type="domain" description="FAD/NAD(P)-binding" evidence="8">
    <location>
        <begin position="1"/>
        <end position="287"/>
    </location>
</feature>
<accession>A0A151CE47</accession>
<keyword evidence="3" id="KW-0285">Flavoprotein</keyword>
<dbReference type="SUPFAM" id="SSF55424">
    <property type="entry name" value="FAD/NAD-linked reductases, dimerisation (C-terminal) domain"/>
    <property type="match status" value="1"/>
</dbReference>
<keyword evidence="6" id="KW-0676">Redox-active center</keyword>
<dbReference type="STRING" id="1630136.AS592_04215"/>
<evidence type="ECO:0000259" key="7">
    <source>
        <dbReference type="Pfam" id="PF02852"/>
    </source>
</evidence>
<keyword evidence="5" id="KW-0560">Oxidoreductase</keyword>
<dbReference type="InterPro" id="IPR004099">
    <property type="entry name" value="Pyr_nucl-diS_OxRdtase_dimer"/>
</dbReference>
<dbReference type="NCBIfam" id="NF007123">
    <property type="entry name" value="PRK09564.1"/>
    <property type="match status" value="1"/>
</dbReference>
<feature type="domain" description="Pyridine nucleotide-disulphide oxidoreductase dimerisation" evidence="7">
    <location>
        <begin position="330"/>
        <end position="432"/>
    </location>
</feature>
<evidence type="ECO:0000256" key="5">
    <source>
        <dbReference type="ARBA" id="ARBA00023002"/>
    </source>
</evidence>
<comment type="similarity">
    <text evidence="2">Belongs to the class-III pyridine nucleotide-disulfide oxidoreductase family.</text>
</comment>
<reference evidence="9 10" key="1">
    <citation type="submission" date="2015-11" db="EMBL/GenBank/DDBJ databases">
        <title>Draft genome of Sulfurovum riftiae 1812E, a member of the Epsilonproteobacteria isolated from the tube of the deep-sea hydrothermal vent tubewom Riftia pachyptila.</title>
        <authorList>
            <person name="Vetriani C."/>
            <person name="Giovannelli D."/>
        </authorList>
    </citation>
    <scope>NUCLEOTIDE SEQUENCE [LARGE SCALE GENOMIC DNA]</scope>
    <source>
        <strain evidence="9 10">1812E</strain>
    </source>
</reference>
<gene>
    <name evidence="9" type="ORF">AS592_04215</name>
</gene>
<dbReference type="PRINTS" id="PR00411">
    <property type="entry name" value="PNDRDTASEI"/>
</dbReference>
<dbReference type="InterPro" id="IPR023753">
    <property type="entry name" value="FAD/NAD-binding_dom"/>
</dbReference>
<protein>
    <submittedName>
        <fullName evidence="9">CoA-disulfide reductase</fullName>
    </submittedName>
</protein>
<sequence length="444" mass="48606">MKIVIIGGSAAGMSAAAKARRTDREAEIIVFESSEIISFGACGLPYFVGDFFSDAALMQARTVEQMQKSGVDVRIGHAVRFIKTEAKQIIVENQANGEQFTQAYDKLMIATGANVIKPPFYDKAYSNVFTLTKMEDGKRLKEMATRENVKDVTIIGGGFIGIEVVEAMKKLGKHVRLIQRSGRIFNRMYDERITDLMQKELRSHDVELVLSEAVEALEGEEKVTAVRTVKRHYKTDLVVIATGFSPNTHFLESTAVERLANGAVIVNRRGETNIPDIYAAGDCATVPHMLTEKNVYVPLATGANKLGRVVGVNMAGGDALYLGTLASSCVKVLDYEAARTGISEKEAEEMGLEPVSVFITDKDQTHYYPGQEDIHVKLLYDKASKIIVGGEILGRAGAAKRIDVIAMAIKARMTTEELGMMDFCYAPPFSKTWDVLNVAGNAAK</sequence>
<dbReference type="Pfam" id="PF02852">
    <property type="entry name" value="Pyr_redox_dim"/>
    <property type="match status" value="1"/>
</dbReference>
<dbReference type="EMBL" id="LNKT01000072">
    <property type="protein sequence ID" value="KYJ85523.1"/>
    <property type="molecule type" value="Genomic_DNA"/>
</dbReference>